<feature type="region of interest" description="Disordered" evidence="1">
    <location>
        <begin position="332"/>
        <end position="384"/>
    </location>
</feature>
<feature type="compositionally biased region" description="Gly residues" evidence="1">
    <location>
        <begin position="354"/>
        <end position="370"/>
    </location>
</feature>
<dbReference type="EMBL" id="LFIW01002029">
    <property type="protein sequence ID" value="KZL79682.1"/>
    <property type="molecule type" value="Genomic_DNA"/>
</dbReference>
<evidence type="ECO:0000256" key="2">
    <source>
        <dbReference type="SAM" id="SignalP"/>
    </source>
</evidence>
<evidence type="ECO:0000313" key="3">
    <source>
        <dbReference type="EMBL" id="KZL79682.1"/>
    </source>
</evidence>
<accession>A0A167A3R6</accession>
<proteinExistence type="predicted"/>
<protein>
    <submittedName>
        <fullName evidence="3">Gas1-like protein</fullName>
    </submittedName>
</protein>
<comment type="caution">
    <text evidence="3">The sequence shown here is derived from an EMBL/GenBank/DDBJ whole genome shotgun (WGS) entry which is preliminary data.</text>
</comment>
<dbReference type="STRING" id="1573173.A0A167A3R6"/>
<name>A0A167A3R6_COLIC</name>
<dbReference type="PANTHER" id="PTHR34618">
    <property type="entry name" value="SURFACE PROTEIN MAS1, PUTATIVE-RELATED"/>
    <property type="match status" value="1"/>
</dbReference>
<dbReference type="AlphaFoldDB" id="A0A167A3R6"/>
<dbReference type="InterPro" id="IPR021476">
    <property type="entry name" value="Egh16-like"/>
</dbReference>
<feature type="signal peptide" evidence="2">
    <location>
        <begin position="1"/>
        <end position="22"/>
    </location>
</feature>
<dbReference type="Pfam" id="PF11327">
    <property type="entry name" value="Egh16-like"/>
    <property type="match status" value="1"/>
</dbReference>
<feature type="region of interest" description="Disordered" evidence="1">
    <location>
        <begin position="301"/>
        <end position="320"/>
    </location>
</feature>
<evidence type="ECO:0000256" key="1">
    <source>
        <dbReference type="SAM" id="MobiDB-lite"/>
    </source>
</evidence>
<feature type="chain" id="PRO_5007883472" evidence="2">
    <location>
        <begin position="23"/>
        <end position="407"/>
    </location>
</feature>
<keyword evidence="2" id="KW-0732">Signal</keyword>
<gene>
    <name evidence="3" type="ORF">CI238_06346</name>
</gene>
<feature type="compositionally biased region" description="Low complexity" evidence="1">
    <location>
        <begin position="332"/>
        <end position="353"/>
    </location>
</feature>
<sequence length="407" mass="42012">LFRFSFSFSLLPLHFVPLIVLAHRLRLCETKMLSFKDIIIASAVLAVAQGHGVILNAQGDAGSPASIGFKVDPNIARNCTTINPCQQDATLIRDAEINANIVNECGRTEIAGNIDIGENTENALAAGQVTKVKAGSELQVTIHQVNADGAGPYACDLDPTSNSLGGSGQIPLEVTNNVPGVNGFSQAKAQQFNITVKLPPDLKCSGASTGDVCTVRCRNNAVAGPFGGCFPIQQTDVTPTQNTPQNIQTLKDLDTILTQQQGNVKDLPAAIKANQIDGTDQQKAAADAATKLLGTPDVVTKEFPVQNTGPGNNGTADAGGAAGGAAGGNAGNNNNADAGNNENNNNAGGNANAGNGGNGRNRGNAGGRGNGRNRGKNNNKREEGDSILRWAKRYVVPGADFEAEIAP</sequence>
<keyword evidence="4" id="KW-1185">Reference proteome</keyword>
<dbReference type="Proteomes" id="UP000076584">
    <property type="component" value="Unassembled WGS sequence"/>
</dbReference>
<dbReference type="PANTHER" id="PTHR34618:SF3">
    <property type="entry name" value="GEGH 16 PROTEIN"/>
    <property type="match status" value="1"/>
</dbReference>
<organism evidence="3 4">
    <name type="scientific">Colletotrichum incanum</name>
    <name type="common">Soybean anthracnose fungus</name>
    <dbReference type="NCBI Taxonomy" id="1573173"/>
    <lineage>
        <taxon>Eukaryota</taxon>
        <taxon>Fungi</taxon>
        <taxon>Dikarya</taxon>
        <taxon>Ascomycota</taxon>
        <taxon>Pezizomycotina</taxon>
        <taxon>Sordariomycetes</taxon>
        <taxon>Hypocreomycetidae</taxon>
        <taxon>Glomerellales</taxon>
        <taxon>Glomerellaceae</taxon>
        <taxon>Colletotrichum</taxon>
        <taxon>Colletotrichum spaethianum species complex</taxon>
    </lineage>
</organism>
<feature type="compositionally biased region" description="Low complexity" evidence="1">
    <location>
        <begin position="307"/>
        <end position="319"/>
    </location>
</feature>
<reference evidence="3 4" key="1">
    <citation type="submission" date="2015-06" db="EMBL/GenBank/DDBJ databases">
        <title>Survival trade-offs in plant roots during colonization by closely related pathogenic and mutualistic fungi.</title>
        <authorList>
            <person name="Hacquard S."/>
            <person name="Kracher B."/>
            <person name="Hiruma K."/>
            <person name="Weinman A."/>
            <person name="Muench P."/>
            <person name="Garrido Oter R."/>
            <person name="Ver Loren van Themaat E."/>
            <person name="Dallerey J.-F."/>
            <person name="Damm U."/>
            <person name="Henrissat B."/>
            <person name="Lespinet O."/>
            <person name="Thon M."/>
            <person name="Kemen E."/>
            <person name="McHardy A.C."/>
            <person name="Schulze-Lefert P."/>
            <person name="O'Connell R.J."/>
        </authorList>
    </citation>
    <scope>NUCLEOTIDE SEQUENCE [LARGE SCALE GENOMIC DNA]</scope>
    <source>
        <strain evidence="3 4">MAFF 238704</strain>
    </source>
</reference>
<feature type="non-terminal residue" evidence="3">
    <location>
        <position position="1"/>
    </location>
</feature>
<evidence type="ECO:0000313" key="4">
    <source>
        <dbReference type="Proteomes" id="UP000076584"/>
    </source>
</evidence>